<dbReference type="Pfam" id="PF17782">
    <property type="entry name" value="WHD_DprA"/>
    <property type="match status" value="1"/>
</dbReference>
<dbReference type="Gene3D" id="3.40.50.450">
    <property type="match status" value="1"/>
</dbReference>
<evidence type="ECO:0000259" key="2">
    <source>
        <dbReference type="Pfam" id="PF02481"/>
    </source>
</evidence>
<dbReference type="Pfam" id="PF21102">
    <property type="entry name" value="DprA_N"/>
    <property type="match status" value="1"/>
</dbReference>
<dbReference type="InterPro" id="IPR003488">
    <property type="entry name" value="DprA"/>
</dbReference>
<dbReference type="Gene3D" id="1.10.10.10">
    <property type="entry name" value="Winged helix-like DNA-binding domain superfamily/Winged helix DNA-binding domain"/>
    <property type="match status" value="1"/>
</dbReference>
<dbReference type="NCBIfam" id="TIGR00732">
    <property type="entry name" value="dprA"/>
    <property type="match status" value="1"/>
</dbReference>
<dbReference type="SUPFAM" id="SSF102405">
    <property type="entry name" value="MCP/YpsA-like"/>
    <property type="match status" value="1"/>
</dbReference>
<reference evidence="4 5" key="1">
    <citation type="submission" date="2015-02" db="EMBL/GenBank/DDBJ databases">
        <title>Genome Sequencing of Rickettsiales.</title>
        <authorList>
            <person name="Daugherty S.C."/>
            <person name="Su Q."/>
            <person name="Abolude K."/>
            <person name="Beier-Sexton M."/>
            <person name="Carlyon J.A."/>
            <person name="Carter R."/>
            <person name="Day N.P."/>
            <person name="Dumler S.J."/>
            <person name="Dyachenko V."/>
            <person name="Godinez A."/>
            <person name="Kurtti T.J."/>
            <person name="Lichay M."/>
            <person name="Mullins K.E."/>
            <person name="Ott S."/>
            <person name="Pappas-Brown V."/>
            <person name="Paris D.H."/>
            <person name="Patel P."/>
            <person name="Richards A.L."/>
            <person name="Sadzewicz L."/>
            <person name="Sears K."/>
            <person name="Seidman D."/>
            <person name="Sengamalay N."/>
            <person name="Stenos J."/>
            <person name="Tallon L.J."/>
            <person name="Vincent G."/>
            <person name="Fraser C.M."/>
            <person name="Munderloh U."/>
            <person name="Dunning-Hotopp J.C."/>
        </authorList>
    </citation>
    <scope>NUCLEOTIDE SEQUENCE [LARGE SCALE GENOMIC DNA]</scope>
    <source>
        <strain evidence="4 5">RML Mogi</strain>
    </source>
</reference>
<dbReference type="InterPro" id="IPR041614">
    <property type="entry name" value="DprA_WH"/>
</dbReference>
<evidence type="ECO:0000259" key="3">
    <source>
        <dbReference type="Pfam" id="PF17782"/>
    </source>
</evidence>
<dbReference type="Pfam" id="PF02481">
    <property type="entry name" value="DNA_processg_A"/>
    <property type="match status" value="1"/>
</dbReference>
<accession>A0A0F3QHE8</accession>
<evidence type="ECO:0000313" key="5">
    <source>
        <dbReference type="Proteomes" id="UP000033689"/>
    </source>
</evidence>
<name>A0A0F3QHE8_RICBE</name>
<dbReference type="InterPro" id="IPR036388">
    <property type="entry name" value="WH-like_DNA-bd_sf"/>
</dbReference>
<dbReference type="PATRIC" id="fig|1359194.3.peg.611"/>
<comment type="similarity">
    <text evidence="1">Belongs to the DprA/Smf family.</text>
</comment>
<dbReference type="GO" id="GO:0009294">
    <property type="term" value="P:DNA-mediated transformation"/>
    <property type="evidence" value="ECO:0007669"/>
    <property type="project" value="InterPro"/>
</dbReference>
<feature type="domain" description="DprA winged helix" evidence="3">
    <location>
        <begin position="327"/>
        <end position="379"/>
    </location>
</feature>
<proteinExistence type="inferred from homology"/>
<dbReference type="EMBL" id="LAOJ01000001">
    <property type="protein sequence ID" value="KJV91983.1"/>
    <property type="molecule type" value="Genomic_DNA"/>
</dbReference>
<dbReference type="AlphaFoldDB" id="A0A0F3QHE8"/>
<organism evidence="4 5">
    <name type="scientific">Rickettsia bellii str. RML Mogi</name>
    <dbReference type="NCBI Taxonomy" id="1359194"/>
    <lineage>
        <taxon>Bacteria</taxon>
        <taxon>Pseudomonadati</taxon>
        <taxon>Pseudomonadota</taxon>
        <taxon>Alphaproteobacteria</taxon>
        <taxon>Rickettsiales</taxon>
        <taxon>Rickettsiaceae</taxon>
        <taxon>Rickettsieae</taxon>
        <taxon>Rickettsia</taxon>
        <taxon>belli group</taxon>
    </lineage>
</organism>
<dbReference type="PANTHER" id="PTHR43022">
    <property type="entry name" value="PROTEIN SMF"/>
    <property type="match status" value="1"/>
</dbReference>
<evidence type="ECO:0000313" key="4">
    <source>
        <dbReference type="EMBL" id="KJV91983.1"/>
    </source>
</evidence>
<gene>
    <name evidence="4" type="primary">dprA</name>
    <name evidence="4" type="ORF">RBEMOGI_0601</name>
</gene>
<comment type="caution">
    <text evidence="4">The sequence shown here is derived from an EMBL/GenBank/DDBJ whole genome shotgun (WGS) entry which is preliminary data.</text>
</comment>
<protein>
    <submittedName>
        <fullName evidence="4">DNA protecting protein DprA</fullName>
    </submittedName>
</protein>
<sequence>MLKELFSAPTSKISYDLETINILRLIRSENVGPKTFYSLIKLFGDAATSIENIGDFSLRGGKSKPIKIFSKSDAEKELELLKKNNAKLITYKSLEYSRLLFEIYDPPPVLSYKGNIDLLNHHKCIAIVGARNASANGRSFAHKIAAELAEEGYVTVSGLARGIDSSVHQAATSKTIGVIAGGIDHIYPPENKKLFENLAEEGLIIAELPVGSTPLGKHFPQRNRIISGLALATVVIEASLKSGSLITARFALEQNREIFAVPGFPLDPRCQGTNKLIRQGAHLVESVNDIVANLPQYEEFMKKDESLFKDFAELDANFKRLNTIQVKEPSEKERAAVIELLSAVPIDFDYLQKMTELPLPIIYTIILELELAGKAMRHPSNKISLIYNADK</sequence>
<evidence type="ECO:0000256" key="1">
    <source>
        <dbReference type="ARBA" id="ARBA00006525"/>
    </source>
</evidence>
<dbReference type="InterPro" id="IPR057666">
    <property type="entry name" value="DrpA_SLOG"/>
</dbReference>
<dbReference type="RefSeq" id="WP_045799667.1">
    <property type="nucleotide sequence ID" value="NZ_LAOJ01000001.1"/>
</dbReference>
<dbReference type="PANTHER" id="PTHR43022:SF1">
    <property type="entry name" value="PROTEIN SMF"/>
    <property type="match status" value="1"/>
</dbReference>
<dbReference type="Proteomes" id="UP000033689">
    <property type="component" value="Unassembled WGS sequence"/>
</dbReference>
<feature type="domain" description="Smf/DprA SLOG" evidence="2">
    <location>
        <begin position="87"/>
        <end position="294"/>
    </location>
</feature>